<protein>
    <recommendedName>
        <fullName evidence="4">Acid-resistance membrane protein</fullName>
    </recommendedName>
</protein>
<dbReference type="Pfam" id="PF03729">
    <property type="entry name" value="DUF308"/>
    <property type="match status" value="1"/>
</dbReference>
<feature type="transmembrane region" description="Helical" evidence="1">
    <location>
        <begin position="40"/>
        <end position="58"/>
    </location>
</feature>
<dbReference type="InterPro" id="IPR005325">
    <property type="entry name" value="DUF308_memb"/>
</dbReference>
<dbReference type="Proteomes" id="UP001208689">
    <property type="component" value="Chromosome"/>
</dbReference>
<name>A0ABY6HPA1_9ARCH</name>
<feature type="transmembrane region" description="Helical" evidence="1">
    <location>
        <begin position="126"/>
        <end position="148"/>
    </location>
</feature>
<dbReference type="InterPro" id="IPR052712">
    <property type="entry name" value="Acid_resist_chaperone_HdeD"/>
</dbReference>
<feature type="transmembrane region" description="Helical" evidence="1">
    <location>
        <begin position="154"/>
        <end position="174"/>
    </location>
</feature>
<evidence type="ECO:0000313" key="2">
    <source>
        <dbReference type="EMBL" id="UYP44294.1"/>
    </source>
</evidence>
<evidence type="ECO:0000313" key="3">
    <source>
        <dbReference type="Proteomes" id="UP001208689"/>
    </source>
</evidence>
<feature type="transmembrane region" description="Helical" evidence="1">
    <location>
        <begin position="97"/>
        <end position="119"/>
    </location>
</feature>
<feature type="transmembrane region" description="Helical" evidence="1">
    <location>
        <begin position="70"/>
        <end position="91"/>
    </location>
</feature>
<evidence type="ECO:0000256" key="1">
    <source>
        <dbReference type="SAM" id="Phobius"/>
    </source>
</evidence>
<feature type="transmembrane region" description="Helical" evidence="1">
    <location>
        <begin position="12"/>
        <end position="34"/>
    </location>
</feature>
<keyword evidence="1" id="KW-0472">Membrane</keyword>
<keyword evidence="3" id="KW-1185">Reference proteome</keyword>
<organism evidence="2 3">
    <name type="scientific">Candidatus Lokiarchaeum ossiferum</name>
    <dbReference type="NCBI Taxonomy" id="2951803"/>
    <lineage>
        <taxon>Archaea</taxon>
        <taxon>Promethearchaeati</taxon>
        <taxon>Promethearchaeota</taxon>
        <taxon>Promethearchaeia</taxon>
        <taxon>Promethearchaeales</taxon>
        <taxon>Promethearchaeaceae</taxon>
        <taxon>Candidatus Lokiarchaeum</taxon>
    </lineage>
</organism>
<keyword evidence="1" id="KW-0812">Transmembrane</keyword>
<evidence type="ECO:0008006" key="4">
    <source>
        <dbReference type="Google" id="ProtNLM"/>
    </source>
</evidence>
<dbReference type="PANTHER" id="PTHR34989">
    <property type="entry name" value="PROTEIN HDED"/>
    <property type="match status" value="1"/>
</dbReference>
<dbReference type="PANTHER" id="PTHR34989:SF1">
    <property type="entry name" value="PROTEIN HDED"/>
    <property type="match status" value="1"/>
</dbReference>
<accession>A0ABY6HPA1</accession>
<reference evidence="2" key="1">
    <citation type="submission" date="2022-09" db="EMBL/GenBank/DDBJ databases">
        <title>Actin cytoskeleton and complex cell architecture in an #Asgard archaeon.</title>
        <authorList>
            <person name="Ponce Toledo R.I."/>
            <person name="Schleper C."/>
            <person name="Rodrigues Oliveira T."/>
            <person name="Wollweber F."/>
            <person name="Xu J."/>
            <person name="Rittmann S."/>
            <person name="Klingl A."/>
            <person name="Pilhofer M."/>
        </authorList>
    </citation>
    <scope>NUCLEOTIDE SEQUENCE</scope>
    <source>
        <strain evidence="2">B-35</strain>
    </source>
</reference>
<gene>
    <name evidence="2" type="ORF">NEF87_000579</name>
</gene>
<proteinExistence type="predicted"/>
<sequence>MVKIGVKMPPWLRVFNIIIGMLYILISGALFYNLQLETLTLVYFLAANLFLMGFAKIMNGINYKLVSKGWMLFNFFLGLIFIAASILTIIYPDWGTIGVLVLVGASLLLQGLYRILFAIFNKKIKFWATLMNLIVGLLAVGICIFVFFYQDLALLSLIVILTIIFLLNGVVRILSGVQGYVKLDQEQK</sequence>
<dbReference type="EMBL" id="CP104013">
    <property type="protein sequence ID" value="UYP44294.1"/>
    <property type="molecule type" value="Genomic_DNA"/>
</dbReference>
<keyword evidence="1" id="KW-1133">Transmembrane helix</keyword>